<organism evidence="1 2">
    <name type="scientific">Anas platyrhynchos</name>
    <name type="common">Mallard</name>
    <name type="synonym">Anas boschas</name>
    <dbReference type="NCBI Taxonomy" id="8839"/>
    <lineage>
        <taxon>Eukaryota</taxon>
        <taxon>Metazoa</taxon>
        <taxon>Chordata</taxon>
        <taxon>Craniata</taxon>
        <taxon>Vertebrata</taxon>
        <taxon>Euteleostomi</taxon>
        <taxon>Archelosauria</taxon>
        <taxon>Archosauria</taxon>
        <taxon>Dinosauria</taxon>
        <taxon>Saurischia</taxon>
        <taxon>Theropoda</taxon>
        <taxon>Coelurosauria</taxon>
        <taxon>Aves</taxon>
        <taxon>Neognathae</taxon>
        <taxon>Galloanserae</taxon>
        <taxon>Anseriformes</taxon>
        <taxon>Anatidae</taxon>
        <taxon>Anatinae</taxon>
        <taxon>Anas</taxon>
    </lineage>
</organism>
<evidence type="ECO:0000313" key="2">
    <source>
        <dbReference type="Proteomes" id="UP000296049"/>
    </source>
</evidence>
<name>R0JXT4_ANAPL</name>
<gene>
    <name evidence="1" type="ORF">Anapl_12676</name>
</gene>
<dbReference type="Proteomes" id="UP000296049">
    <property type="component" value="Unassembled WGS sequence"/>
</dbReference>
<proteinExistence type="predicted"/>
<dbReference type="AlphaFoldDB" id="R0JXT4"/>
<evidence type="ECO:0000313" key="1">
    <source>
        <dbReference type="EMBL" id="EOB02107.1"/>
    </source>
</evidence>
<accession>R0JXT4</accession>
<sequence length="70" mass="7690">MVQQHQMVNQVRAAGCSSRCTAPELQTHAQPSSGMHTAVVGTCTLLQHHALREEIKNMHGLRIFTSTPKP</sequence>
<keyword evidence="2" id="KW-1185">Reference proteome</keyword>
<reference evidence="2" key="1">
    <citation type="journal article" date="2013" name="Nat. Genet.">
        <title>The duck genome and transcriptome provide insight into an avian influenza virus reservoir species.</title>
        <authorList>
            <person name="Huang Y."/>
            <person name="Li Y."/>
            <person name="Burt D.W."/>
            <person name="Chen H."/>
            <person name="Zhang Y."/>
            <person name="Qian W."/>
            <person name="Kim H."/>
            <person name="Gan S."/>
            <person name="Zhao Y."/>
            <person name="Li J."/>
            <person name="Yi K."/>
            <person name="Feng H."/>
            <person name="Zhu P."/>
            <person name="Li B."/>
            <person name="Liu Q."/>
            <person name="Fairley S."/>
            <person name="Magor K.E."/>
            <person name="Du Z."/>
            <person name="Hu X."/>
            <person name="Goodman L."/>
            <person name="Tafer H."/>
            <person name="Vignal A."/>
            <person name="Lee T."/>
            <person name="Kim K.W."/>
            <person name="Sheng Z."/>
            <person name="An Y."/>
            <person name="Searle S."/>
            <person name="Herrero J."/>
            <person name="Groenen M.A."/>
            <person name="Crooijmans R.P."/>
            <person name="Faraut T."/>
            <person name="Cai Q."/>
            <person name="Webster R.G."/>
            <person name="Aldridge J.R."/>
            <person name="Warren W.C."/>
            <person name="Bartschat S."/>
            <person name="Kehr S."/>
            <person name="Marz M."/>
            <person name="Stadler P.F."/>
            <person name="Smith J."/>
            <person name="Kraus R.H."/>
            <person name="Zhao Y."/>
            <person name="Ren L."/>
            <person name="Fei J."/>
            <person name="Morisson M."/>
            <person name="Kaiser P."/>
            <person name="Griffin D.K."/>
            <person name="Rao M."/>
            <person name="Pitel F."/>
            <person name="Wang J."/>
            <person name="Li N."/>
        </authorList>
    </citation>
    <scope>NUCLEOTIDE SEQUENCE [LARGE SCALE GENOMIC DNA]</scope>
</reference>
<protein>
    <submittedName>
        <fullName evidence="1">Uncharacterized protein</fullName>
    </submittedName>
</protein>
<dbReference type="EMBL" id="KB742995">
    <property type="protein sequence ID" value="EOB02107.1"/>
    <property type="molecule type" value="Genomic_DNA"/>
</dbReference>